<keyword evidence="3" id="KW-0547">Nucleotide-binding</keyword>
<dbReference type="Pfam" id="PF07714">
    <property type="entry name" value="PK_Tyr_Ser-Thr"/>
    <property type="match status" value="1"/>
</dbReference>
<dbReference type="InterPro" id="IPR001245">
    <property type="entry name" value="Ser-Thr/Tyr_kinase_cat_dom"/>
</dbReference>
<dbReference type="Gene3D" id="1.10.510.10">
    <property type="entry name" value="Transferase(Phosphotransferase) domain 1"/>
    <property type="match status" value="1"/>
</dbReference>
<feature type="non-terminal residue" evidence="7">
    <location>
        <position position="284"/>
    </location>
</feature>
<gene>
    <name evidence="7" type="ORF">MIMGU_mgv1a020982mg</name>
</gene>
<dbReference type="SUPFAM" id="SSF56112">
    <property type="entry name" value="Protein kinase-like (PK-like)"/>
    <property type="match status" value="1"/>
</dbReference>
<organism evidence="7 8">
    <name type="scientific">Erythranthe guttata</name>
    <name type="common">Yellow monkey flower</name>
    <name type="synonym">Mimulus guttatus</name>
    <dbReference type="NCBI Taxonomy" id="4155"/>
    <lineage>
        <taxon>Eukaryota</taxon>
        <taxon>Viridiplantae</taxon>
        <taxon>Streptophyta</taxon>
        <taxon>Embryophyta</taxon>
        <taxon>Tracheophyta</taxon>
        <taxon>Spermatophyta</taxon>
        <taxon>Magnoliopsida</taxon>
        <taxon>eudicotyledons</taxon>
        <taxon>Gunneridae</taxon>
        <taxon>Pentapetalae</taxon>
        <taxon>asterids</taxon>
        <taxon>lamiids</taxon>
        <taxon>Lamiales</taxon>
        <taxon>Phrymaceae</taxon>
        <taxon>Erythranthe</taxon>
    </lineage>
</organism>
<evidence type="ECO:0000313" key="7">
    <source>
        <dbReference type="EMBL" id="EYU33934.1"/>
    </source>
</evidence>
<dbReference type="SMART" id="SM00220">
    <property type="entry name" value="S_TKc"/>
    <property type="match status" value="1"/>
</dbReference>
<evidence type="ECO:0000313" key="8">
    <source>
        <dbReference type="Proteomes" id="UP000030748"/>
    </source>
</evidence>
<dbReference type="EMBL" id="KI630752">
    <property type="protein sequence ID" value="EYU33934.1"/>
    <property type="molecule type" value="Genomic_DNA"/>
</dbReference>
<dbReference type="PROSITE" id="PS00108">
    <property type="entry name" value="PROTEIN_KINASE_ST"/>
    <property type="match status" value="1"/>
</dbReference>
<evidence type="ECO:0000256" key="2">
    <source>
        <dbReference type="ARBA" id="ARBA00022679"/>
    </source>
</evidence>
<evidence type="ECO:0000256" key="3">
    <source>
        <dbReference type="ARBA" id="ARBA00022741"/>
    </source>
</evidence>
<dbReference type="GO" id="GO:0005524">
    <property type="term" value="F:ATP binding"/>
    <property type="evidence" value="ECO:0007669"/>
    <property type="project" value="UniProtKB-KW"/>
</dbReference>
<evidence type="ECO:0000256" key="4">
    <source>
        <dbReference type="ARBA" id="ARBA00022777"/>
    </source>
</evidence>
<dbReference type="PANTHER" id="PTHR27002">
    <property type="entry name" value="RECEPTOR-LIKE SERINE/THREONINE-PROTEIN KINASE SD1-8"/>
    <property type="match status" value="1"/>
</dbReference>
<reference evidence="7 8" key="1">
    <citation type="journal article" date="2013" name="Proc. Natl. Acad. Sci. U.S.A.">
        <title>Fine-scale variation in meiotic recombination in Mimulus inferred from population shotgun sequencing.</title>
        <authorList>
            <person name="Hellsten U."/>
            <person name="Wright K.M."/>
            <person name="Jenkins J."/>
            <person name="Shu S."/>
            <person name="Yuan Y."/>
            <person name="Wessler S.R."/>
            <person name="Schmutz J."/>
            <person name="Willis J.H."/>
            <person name="Rokhsar D.S."/>
        </authorList>
    </citation>
    <scope>NUCLEOTIDE SEQUENCE [LARGE SCALE GENOMIC DNA]</scope>
    <source>
        <strain evidence="8">cv. DUN x IM62</strain>
    </source>
</reference>
<dbReference type="GO" id="GO:0004674">
    <property type="term" value="F:protein serine/threonine kinase activity"/>
    <property type="evidence" value="ECO:0000318"/>
    <property type="project" value="GO_Central"/>
</dbReference>
<evidence type="ECO:0000259" key="6">
    <source>
        <dbReference type="PROSITE" id="PS50011"/>
    </source>
</evidence>
<dbReference type="GO" id="GO:0006955">
    <property type="term" value="P:immune response"/>
    <property type="evidence" value="ECO:0000318"/>
    <property type="project" value="GO_Central"/>
</dbReference>
<accession>A0A022R1Y6</accession>
<keyword evidence="2" id="KW-0808">Transferase</keyword>
<dbReference type="PROSITE" id="PS50011">
    <property type="entry name" value="PROTEIN_KINASE_DOM"/>
    <property type="match status" value="1"/>
</dbReference>
<feature type="domain" description="Protein kinase" evidence="6">
    <location>
        <begin position="1"/>
        <end position="243"/>
    </location>
</feature>
<evidence type="ECO:0000256" key="5">
    <source>
        <dbReference type="ARBA" id="ARBA00022840"/>
    </source>
</evidence>
<name>A0A022R1Y6_ERYGU</name>
<keyword evidence="5" id="KW-0067">ATP-binding</keyword>
<dbReference type="InterPro" id="IPR000719">
    <property type="entry name" value="Prot_kinase_dom"/>
</dbReference>
<dbReference type="InterPro" id="IPR008271">
    <property type="entry name" value="Ser/Thr_kinase_AS"/>
</dbReference>
<keyword evidence="8" id="KW-1185">Reference proteome</keyword>
<dbReference type="Gene3D" id="3.30.200.20">
    <property type="entry name" value="Phosphorylase Kinase, domain 1"/>
    <property type="match status" value="1"/>
</dbReference>
<dbReference type="InterPro" id="IPR011009">
    <property type="entry name" value="Kinase-like_dom_sf"/>
</dbReference>
<protein>
    <recommendedName>
        <fullName evidence="6">Protein kinase domain-containing protein</fullName>
    </recommendedName>
</protein>
<dbReference type="FunFam" id="1.10.510.10:FF:001019">
    <property type="entry name" value="G-type lectin S-receptor-like serine/threonine-protein kinase B120"/>
    <property type="match status" value="1"/>
</dbReference>
<proteinExistence type="predicted"/>
<dbReference type="Proteomes" id="UP000030748">
    <property type="component" value="Unassembled WGS sequence"/>
</dbReference>
<sequence>MGQMFLEEVRGCRWYRAAANADLVWRPMRAALVLGELLNGQFVAVKRLSRKSGQGLEEFRNETELIDKLQHRNLPSKKEVLDWKRRVRIIQGIAQGLLYLHHYSRLRIVHRDLKASNILLDAEMNPKISDFGMARIFGGNELQANTKRIVGTYGYMSPGYAMEGLFPVKSDVFAFGVLMLEITSGQKNTGFYGSAYLSLLGYAWNLWENELRYANVGLLCVQDVAADRPNISTVLSMLGSDILELPCPKKPAFFGTQRSSETEYSRGNLSKCSRNEMSVTTVEG</sequence>
<evidence type="ECO:0000256" key="1">
    <source>
        <dbReference type="ARBA" id="ARBA00022527"/>
    </source>
</evidence>
<dbReference type="GO" id="GO:0007165">
    <property type="term" value="P:signal transduction"/>
    <property type="evidence" value="ECO:0000318"/>
    <property type="project" value="GO_Central"/>
</dbReference>
<keyword evidence="4" id="KW-0418">Kinase</keyword>
<keyword evidence="1" id="KW-0723">Serine/threonine-protein kinase</keyword>
<dbReference type="AlphaFoldDB" id="A0A022R1Y6"/>
<dbReference type="PANTHER" id="PTHR27002:SF1084">
    <property type="entry name" value="NON-SPECIFIC SERINE_THREONINE PROTEIN KINASE"/>
    <property type="match status" value="1"/>
</dbReference>
<dbReference type="GO" id="GO:0005886">
    <property type="term" value="C:plasma membrane"/>
    <property type="evidence" value="ECO:0000318"/>
    <property type="project" value="GO_Central"/>
</dbReference>